<name>A0A928TPM1_UNCKA</name>
<comment type="subcellular location">
    <subcellularLocation>
        <location evidence="6">Cell membrane</location>
        <topology evidence="6">Multi-pass membrane protein</topology>
    </subcellularLocation>
    <subcellularLocation>
        <location evidence="1">Membrane</location>
        <topology evidence="1">Multi-pass membrane protein</topology>
    </subcellularLocation>
</comment>
<dbReference type="SUPFAM" id="SSF81345">
    <property type="entry name" value="ABC transporter involved in vitamin B12 uptake, BtuC"/>
    <property type="match status" value="1"/>
</dbReference>
<dbReference type="PANTHER" id="PTHR30477:SF0">
    <property type="entry name" value="METAL TRANSPORT SYSTEM MEMBRANE PROTEIN TM_0125-RELATED"/>
    <property type="match status" value="1"/>
</dbReference>
<dbReference type="EMBL" id="JABTTY010000001">
    <property type="protein sequence ID" value="MBE7524907.1"/>
    <property type="molecule type" value="Genomic_DNA"/>
</dbReference>
<dbReference type="InterPro" id="IPR037294">
    <property type="entry name" value="ABC_BtuC-like"/>
</dbReference>
<evidence type="ECO:0000313" key="9">
    <source>
        <dbReference type="Proteomes" id="UP000710385"/>
    </source>
</evidence>
<evidence type="ECO:0000256" key="6">
    <source>
        <dbReference type="RuleBase" id="RU003943"/>
    </source>
</evidence>
<protein>
    <submittedName>
        <fullName evidence="8">Metal ABC transporter permease</fullName>
    </submittedName>
</protein>
<accession>A0A928TPM1</accession>
<evidence type="ECO:0000256" key="4">
    <source>
        <dbReference type="ARBA" id="ARBA00022989"/>
    </source>
</evidence>
<dbReference type="Proteomes" id="UP000710385">
    <property type="component" value="Unassembled WGS sequence"/>
</dbReference>
<dbReference type="InterPro" id="IPR001626">
    <property type="entry name" value="ABC_TroCD"/>
</dbReference>
<dbReference type="AlphaFoldDB" id="A0A928TPM1"/>
<proteinExistence type="inferred from homology"/>
<dbReference type="GO" id="GO:0043190">
    <property type="term" value="C:ATP-binding cassette (ABC) transporter complex"/>
    <property type="evidence" value="ECO:0007669"/>
    <property type="project" value="InterPro"/>
</dbReference>
<feature type="transmembrane region" description="Helical" evidence="7">
    <location>
        <begin position="136"/>
        <end position="158"/>
    </location>
</feature>
<feature type="transmembrane region" description="Helical" evidence="7">
    <location>
        <begin position="178"/>
        <end position="206"/>
    </location>
</feature>
<dbReference type="Pfam" id="PF00950">
    <property type="entry name" value="ABC-3"/>
    <property type="match status" value="1"/>
</dbReference>
<feature type="transmembrane region" description="Helical" evidence="7">
    <location>
        <begin position="245"/>
        <end position="262"/>
    </location>
</feature>
<evidence type="ECO:0000256" key="3">
    <source>
        <dbReference type="ARBA" id="ARBA00022692"/>
    </source>
</evidence>
<evidence type="ECO:0000256" key="5">
    <source>
        <dbReference type="ARBA" id="ARBA00023136"/>
    </source>
</evidence>
<reference evidence="8" key="1">
    <citation type="submission" date="2020-05" db="EMBL/GenBank/DDBJ databases">
        <title>High-Quality Genomes of Partial-Nitritation/Anammox System by Hierarchical Clustering Based Hybrid Assembly.</title>
        <authorList>
            <person name="Liu L."/>
            <person name="Wang Y."/>
            <person name="Che Y."/>
            <person name="Chen Y."/>
            <person name="Xia Y."/>
            <person name="Luo R."/>
            <person name="Cheng S.H."/>
            <person name="Zheng C."/>
            <person name="Zhang T."/>
        </authorList>
    </citation>
    <scope>NUCLEOTIDE SEQUENCE</scope>
    <source>
        <strain evidence="8">H1_PAT1</strain>
    </source>
</reference>
<feature type="transmembrane region" description="Helical" evidence="7">
    <location>
        <begin position="45"/>
        <end position="74"/>
    </location>
</feature>
<dbReference type="Gene3D" id="1.10.3470.10">
    <property type="entry name" value="ABC transporter involved in vitamin B12 uptake, BtuC"/>
    <property type="match status" value="1"/>
</dbReference>
<gene>
    <name evidence="8" type="ORF">HS096_00700</name>
</gene>
<keyword evidence="6" id="KW-0813">Transport</keyword>
<feature type="transmembrane region" description="Helical" evidence="7">
    <location>
        <begin position="12"/>
        <end position="33"/>
    </location>
</feature>
<dbReference type="GO" id="GO:0010043">
    <property type="term" value="P:response to zinc ion"/>
    <property type="evidence" value="ECO:0007669"/>
    <property type="project" value="TreeGrafter"/>
</dbReference>
<evidence type="ECO:0000256" key="2">
    <source>
        <dbReference type="ARBA" id="ARBA00008034"/>
    </source>
</evidence>
<organism evidence="8 9">
    <name type="scientific">candidate division WWE3 bacterium</name>
    <dbReference type="NCBI Taxonomy" id="2053526"/>
    <lineage>
        <taxon>Bacteria</taxon>
        <taxon>Katanobacteria</taxon>
    </lineage>
</organism>
<evidence type="ECO:0000256" key="1">
    <source>
        <dbReference type="ARBA" id="ARBA00004141"/>
    </source>
</evidence>
<comment type="similarity">
    <text evidence="2 6">Belongs to the ABC-3 integral membrane protein family.</text>
</comment>
<keyword evidence="4 7" id="KW-1133">Transmembrane helix</keyword>
<keyword evidence="5 7" id="KW-0472">Membrane</keyword>
<feature type="transmembrane region" description="Helical" evidence="7">
    <location>
        <begin position="86"/>
        <end position="106"/>
    </location>
</feature>
<dbReference type="PANTHER" id="PTHR30477">
    <property type="entry name" value="ABC-TRANSPORTER METAL-BINDING PROTEIN"/>
    <property type="match status" value="1"/>
</dbReference>
<evidence type="ECO:0000256" key="7">
    <source>
        <dbReference type="SAM" id="Phobius"/>
    </source>
</evidence>
<sequence length="267" mass="27993">MPLIFQYDFMIRAFLAGIVVAVIAPLIGVFLVVRRYSLLADTLSHVSLLGVAAGAVFRFNPMVGAIAVSVLAALGIDRLREKRKMFGESVLALFLSGSLALAIVLLGVSHNLNVNIFSYLFGSIATVSAGDVRLVAVLGVAVLAATILLFRKIFVVAYDEELAKAGGLPVRALNTALMLLAGITVSLSIRVVGVLLVGALMVIPVLTASQFSKSFFKTTVHSIALSLIAVIAGLFASFYLDIPSGGTIVVIALLMFAASLVGKGSRE</sequence>
<comment type="caution">
    <text evidence="8">The sequence shown here is derived from an EMBL/GenBank/DDBJ whole genome shotgun (WGS) entry which is preliminary data.</text>
</comment>
<keyword evidence="3 6" id="KW-0812">Transmembrane</keyword>
<evidence type="ECO:0000313" key="8">
    <source>
        <dbReference type="EMBL" id="MBE7524907.1"/>
    </source>
</evidence>
<feature type="transmembrane region" description="Helical" evidence="7">
    <location>
        <begin position="218"/>
        <end position="239"/>
    </location>
</feature>
<dbReference type="GO" id="GO:0055085">
    <property type="term" value="P:transmembrane transport"/>
    <property type="evidence" value="ECO:0007669"/>
    <property type="project" value="InterPro"/>
</dbReference>